<evidence type="ECO:0000256" key="2">
    <source>
        <dbReference type="ARBA" id="ARBA00022485"/>
    </source>
</evidence>
<dbReference type="SFLD" id="SFLDF00301">
    <property type="entry name" value="2-iminoacetate_synthase_(ThiH)"/>
    <property type="match status" value="1"/>
</dbReference>
<keyword evidence="3" id="KW-0949">S-adenosyl-L-methionine</keyword>
<dbReference type="SMART" id="SM00876">
    <property type="entry name" value="BATS"/>
    <property type="match status" value="1"/>
</dbReference>
<dbReference type="GO" id="GO:0005506">
    <property type="term" value="F:iron ion binding"/>
    <property type="evidence" value="ECO:0007669"/>
    <property type="project" value="InterPro"/>
</dbReference>
<dbReference type="GO" id="GO:0051539">
    <property type="term" value="F:4 iron, 4 sulfur cluster binding"/>
    <property type="evidence" value="ECO:0007669"/>
    <property type="project" value="UniProtKB-KW"/>
</dbReference>
<dbReference type="PANTHER" id="PTHR43583">
    <property type="entry name" value="2-IMINOACETATE SYNTHASE"/>
    <property type="match status" value="1"/>
</dbReference>
<dbReference type="Proteomes" id="UP000733611">
    <property type="component" value="Unassembled WGS sequence"/>
</dbReference>
<evidence type="ECO:0000256" key="4">
    <source>
        <dbReference type="ARBA" id="ARBA00022723"/>
    </source>
</evidence>
<protein>
    <submittedName>
        <fullName evidence="8">2-iminoacetate synthase ThiH</fullName>
        <ecNumber evidence="8">4.1.99.19</ecNumber>
    </submittedName>
</protein>
<dbReference type="NCBIfam" id="TIGR02351">
    <property type="entry name" value="thiH"/>
    <property type="match status" value="1"/>
</dbReference>
<dbReference type="SUPFAM" id="SSF102114">
    <property type="entry name" value="Radical SAM enzymes"/>
    <property type="match status" value="1"/>
</dbReference>
<keyword evidence="6" id="KW-0411">Iron-sulfur</keyword>
<accession>A0A948TFQ3</accession>
<dbReference type="AlphaFoldDB" id="A0A948TFQ3"/>
<sequence>MSFFDEISKLDIDKFKDVVESRTDADVERALSKDGALGVEDFAALISDNARKHYLKEMVLTSMQLTRKRFGRTLNMYVPLYLTNLCTNKCAYCGFSAMNKFERTVLTLDEIKEECEAIAKLGFQNILLVTGESSRRGGMDYFRQVLPIVKPYAAYLQMEVQPLDTEDYAELKTLGLDAVSVYQETYHQPTYKAVHLAGKKMDMRYRMETPERLGEAGIDKVGIGALLGLYDWRVDCCALALHVLYMREHYWKTRLSVSFPRLRPAAGGYEPHLPVSDAQLVQLIAAWRIFDHELDLTISTRESAQFRDMIMPYGITAISAQSSTEPGGYAHKGEHLEQWHVNDDRTVEQVVKALELNGLQAVFHDASTTYMPQSNSTSVTGVATAAH</sequence>
<reference evidence="8" key="1">
    <citation type="journal article" date="2021" name="PeerJ">
        <title>Extensive microbial diversity within the chicken gut microbiome revealed by metagenomics and culture.</title>
        <authorList>
            <person name="Gilroy R."/>
            <person name="Ravi A."/>
            <person name="Getino M."/>
            <person name="Pursley I."/>
            <person name="Horton D.L."/>
            <person name="Alikhan N.F."/>
            <person name="Baker D."/>
            <person name="Gharbi K."/>
            <person name="Hall N."/>
            <person name="Watson M."/>
            <person name="Adriaenssens E.M."/>
            <person name="Foster-Nyarko E."/>
            <person name="Jarju S."/>
            <person name="Secka A."/>
            <person name="Antonio M."/>
            <person name="Oren A."/>
            <person name="Chaudhuri R.R."/>
            <person name="La Ragione R."/>
            <person name="Hildebrand F."/>
            <person name="Pallen M.J."/>
        </authorList>
    </citation>
    <scope>NUCLEOTIDE SEQUENCE</scope>
    <source>
        <strain evidence="8">378</strain>
    </source>
</reference>
<dbReference type="SFLD" id="SFLDS00029">
    <property type="entry name" value="Radical_SAM"/>
    <property type="match status" value="1"/>
</dbReference>
<dbReference type="EMBL" id="JAHLFE010000063">
    <property type="protein sequence ID" value="MBU3843907.1"/>
    <property type="molecule type" value="Genomic_DNA"/>
</dbReference>
<dbReference type="PROSITE" id="PS51918">
    <property type="entry name" value="RADICAL_SAM"/>
    <property type="match status" value="1"/>
</dbReference>
<organism evidence="8 9">
    <name type="scientific">Candidatus Anaerobiospirillum pullicola</name>
    <dbReference type="NCBI Taxonomy" id="2838451"/>
    <lineage>
        <taxon>Bacteria</taxon>
        <taxon>Pseudomonadati</taxon>
        <taxon>Pseudomonadota</taxon>
        <taxon>Gammaproteobacteria</taxon>
        <taxon>Aeromonadales</taxon>
        <taxon>Succinivibrionaceae</taxon>
        <taxon>Anaerobiospirillum</taxon>
    </lineage>
</organism>
<evidence type="ECO:0000256" key="5">
    <source>
        <dbReference type="ARBA" id="ARBA00023004"/>
    </source>
</evidence>
<keyword evidence="2" id="KW-0004">4Fe-4S</keyword>
<dbReference type="InterPro" id="IPR013785">
    <property type="entry name" value="Aldolase_TIM"/>
</dbReference>
<dbReference type="Pfam" id="PF06968">
    <property type="entry name" value="BATS"/>
    <property type="match status" value="1"/>
</dbReference>
<dbReference type="SFLD" id="SFLDG01060">
    <property type="entry name" value="BATS_domain_containing"/>
    <property type="match status" value="1"/>
</dbReference>
<dbReference type="Gene3D" id="3.20.20.70">
    <property type="entry name" value="Aldolase class I"/>
    <property type="match status" value="1"/>
</dbReference>
<dbReference type="InterPro" id="IPR010722">
    <property type="entry name" value="BATS_dom"/>
</dbReference>
<evidence type="ECO:0000256" key="3">
    <source>
        <dbReference type="ARBA" id="ARBA00022691"/>
    </source>
</evidence>
<reference evidence="8" key="2">
    <citation type="submission" date="2021-04" db="EMBL/GenBank/DDBJ databases">
        <authorList>
            <person name="Gilroy R."/>
        </authorList>
    </citation>
    <scope>NUCLEOTIDE SEQUENCE</scope>
    <source>
        <strain evidence="8">378</strain>
    </source>
</reference>
<name>A0A948TFQ3_9GAMM</name>
<comment type="cofactor">
    <cofactor evidence="1">
        <name>[4Fe-4S] cluster</name>
        <dbReference type="ChEBI" id="CHEBI:49883"/>
    </cofactor>
</comment>
<dbReference type="SFLD" id="SFLDG01081">
    <property type="entry name" value="cleavage_of_the_Ca-Cb_bond_in"/>
    <property type="match status" value="1"/>
</dbReference>
<keyword evidence="4" id="KW-0479">Metal-binding</keyword>
<evidence type="ECO:0000313" key="8">
    <source>
        <dbReference type="EMBL" id="MBU3843907.1"/>
    </source>
</evidence>
<proteinExistence type="predicted"/>
<gene>
    <name evidence="8" type="primary">thiH</name>
    <name evidence="8" type="ORF">H9847_03415</name>
</gene>
<dbReference type="InterPro" id="IPR012726">
    <property type="entry name" value="ThiH"/>
</dbReference>
<dbReference type="Pfam" id="PF04055">
    <property type="entry name" value="Radical_SAM"/>
    <property type="match status" value="1"/>
</dbReference>
<dbReference type="PANTHER" id="PTHR43583:SF1">
    <property type="entry name" value="2-IMINOACETATE SYNTHASE"/>
    <property type="match status" value="1"/>
</dbReference>
<dbReference type="CDD" id="cd01335">
    <property type="entry name" value="Radical_SAM"/>
    <property type="match status" value="1"/>
</dbReference>
<dbReference type="InterPro" id="IPR034428">
    <property type="entry name" value="ThiH/NoCL/HydG-like"/>
</dbReference>
<evidence type="ECO:0000256" key="1">
    <source>
        <dbReference type="ARBA" id="ARBA00001966"/>
    </source>
</evidence>
<comment type="caution">
    <text evidence="8">The sequence shown here is derived from an EMBL/GenBank/DDBJ whole genome shotgun (WGS) entry which is preliminary data.</text>
</comment>
<evidence type="ECO:0000256" key="6">
    <source>
        <dbReference type="ARBA" id="ARBA00023014"/>
    </source>
</evidence>
<keyword evidence="8" id="KW-0456">Lyase</keyword>
<keyword evidence="5" id="KW-0408">Iron</keyword>
<evidence type="ECO:0000259" key="7">
    <source>
        <dbReference type="PROSITE" id="PS51918"/>
    </source>
</evidence>
<evidence type="ECO:0000313" key="9">
    <source>
        <dbReference type="Proteomes" id="UP000733611"/>
    </source>
</evidence>
<dbReference type="EC" id="4.1.99.19" evidence="8"/>
<dbReference type="InterPro" id="IPR058240">
    <property type="entry name" value="rSAM_sf"/>
</dbReference>
<dbReference type="GO" id="GO:0036355">
    <property type="term" value="F:2-iminoacetate synthase activity"/>
    <property type="evidence" value="ECO:0007669"/>
    <property type="project" value="UniProtKB-EC"/>
</dbReference>
<dbReference type="InterPro" id="IPR007197">
    <property type="entry name" value="rSAM"/>
</dbReference>
<feature type="domain" description="Radical SAM core" evidence="7">
    <location>
        <begin position="72"/>
        <end position="307"/>
    </location>
</feature>